<evidence type="ECO:0000259" key="1">
    <source>
        <dbReference type="Pfam" id="PF18741"/>
    </source>
</evidence>
<accession>A0A1M5GKJ3</accession>
<dbReference type="Proteomes" id="UP000184164">
    <property type="component" value="Unassembled WGS sequence"/>
</dbReference>
<dbReference type="Pfam" id="PF18741">
    <property type="entry name" value="MTES_1575"/>
    <property type="match status" value="1"/>
</dbReference>
<gene>
    <name evidence="2" type="ORF">SAMN05444274_12510</name>
</gene>
<organism evidence="2 3">
    <name type="scientific">Mariniphaga anaerophila</name>
    <dbReference type="NCBI Taxonomy" id="1484053"/>
    <lineage>
        <taxon>Bacteria</taxon>
        <taxon>Pseudomonadati</taxon>
        <taxon>Bacteroidota</taxon>
        <taxon>Bacteroidia</taxon>
        <taxon>Marinilabiliales</taxon>
        <taxon>Prolixibacteraceae</taxon>
        <taxon>Mariniphaga</taxon>
    </lineage>
</organism>
<dbReference type="Gene3D" id="3.40.960.10">
    <property type="entry name" value="VSR Endonuclease"/>
    <property type="match status" value="1"/>
</dbReference>
<dbReference type="STRING" id="1484053.SAMN05444274_12510"/>
<reference evidence="3" key="1">
    <citation type="submission" date="2016-11" db="EMBL/GenBank/DDBJ databases">
        <authorList>
            <person name="Varghese N."/>
            <person name="Submissions S."/>
        </authorList>
    </citation>
    <scope>NUCLEOTIDE SEQUENCE [LARGE SCALE GENOMIC DNA]</scope>
    <source>
        <strain evidence="3">DSM 26910</strain>
    </source>
</reference>
<sequence length="387" mass="45955">MEQAEYNIKKFCALKGIQIIREREVQHGKQYTLHSLGDTVHLITFQRNNLVQGKESKLKEIIKSWADKSPPYDEGVRADLRSGWREWNEEANWIADFHKKHGIPKEEDLNHRYMIRREVLFHDYMFRNGSLNAVTFERFEQLVRAWFKRNCFMNHNIDSIISSLKERVNKGGYIFDLNQENIPFTIATDMLSEELANNCPNKYLKTGVCPQIEEQHFDCLSDIVDALYPYFTDKMLSYTKGNLNKLIKRDYDLKWTSILPSTPIEEKMSESLIDAGILSVPQYQAWDEKHRYNLDFVVKTPQGLNIAVECDGLQYHARPSTYIHDRKRDRYLQSKGFYMMRFSSVEIYNEMDLILKEIDEAYWKIQKNKIDIRKPYRISYFGYGEEE</sequence>
<evidence type="ECO:0000313" key="2">
    <source>
        <dbReference type="EMBL" id="SHG04270.1"/>
    </source>
</evidence>
<dbReference type="EMBL" id="FQUM01000025">
    <property type="protein sequence ID" value="SHG04270.1"/>
    <property type="molecule type" value="Genomic_DNA"/>
</dbReference>
<dbReference type="SUPFAM" id="SSF52980">
    <property type="entry name" value="Restriction endonuclease-like"/>
    <property type="match status" value="1"/>
</dbReference>
<name>A0A1M5GKJ3_9BACT</name>
<dbReference type="InterPro" id="IPR011335">
    <property type="entry name" value="Restrct_endonuc-II-like"/>
</dbReference>
<dbReference type="AlphaFoldDB" id="A0A1M5GKJ3"/>
<feature type="domain" description="Restriction endonuclease type II-like" evidence="1">
    <location>
        <begin position="265"/>
        <end position="360"/>
    </location>
</feature>
<proteinExistence type="predicted"/>
<dbReference type="RefSeq" id="WP_073003634.1">
    <property type="nucleotide sequence ID" value="NZ_FQUM01000025.1"/>
</dbReference>
<keyword evidence="3" id="KW-1185">Reference proteome</keyword>
<dbReference type="InterPro" id="IPR049468">
    <property type="entry name" value="Restrct_endonuc-II-like_dom"/>
</dbReference>
<protein>
    <recommendedName>
        <fullName evidence="1">Restriction endonuclease type II-like domain-containing protein</fullName>
    </recommendedName>
</protein>
<dbReference type="OrthoDB" id="9757917at2"/>
<evidence type="ECO:0000313" key="3">
    <source>
        <dbReference type="Proteomes" id="UP000184164"/>
    </source>
</evidence>